<dbReference type="EMBL" id="PCGZ01000004">
    <property type="protein sequence ID" value="PKU90900.1"/>
    <property type="molecule type" value="Genomic_DNA"/>
</dbReference>
<dbReference type="SUPFAM" id="SSF48452">
    <property type="entry name" value="TPR-like"/>
    <property type="match status" value="1"/>
</dbReference>
<evidence type="ECO:0000259" key="1">
    <source>
        <dbReference type="Pfam" id="PF00085"/>
    </source>
</evidence>
<name>A0A2N3QI30_9BIFI</name>
<feature type="domain" description="Thioredoxin" evidence="1">
    <location>
        <begin position="58"/>
        <end position="155"/>
    </location>
</feature>
<dbReference type="Proteomes" id="UP000233730">
    <property type="component" value="Unassembled WGS sequence"/>
</dbReference>
<dbReference type="InterPro" id="IPR013766">
    <property type="entry name" value="Thioredoxin_domain"/>
</dbReference>
<dbReference type="SUPFAM" id="SSF52833">
    <property type="entry name" value="Thioredoxin-like"/>
    <property type="match status" value="1"/>
</dbReference>
<comment type="caution">
    <text evidence="2">The sequence shown here is derived from an EMBL/GenBank/DDBJ whole genome shotgun (WGS) entry which is preliminary data.</text>
</comment>
<evidence type="ECO:0000313" key="3">
    <source>
        <dbReference type="Proteomes" id="UP000233730"/>
    </source>
</evidence>
<accession>A0A2N3QI30</accession>
<gene>
    <name evidence="2" type="ORF">CQR46_0782</name>
</gene>
<dbReference type="InterPro" id="IPR036249">
    <property type="entry name" value="Thioredoxin-like_sf"/>
</dbReference>
<dbReference type="GO" id="GO:0006950">
    <property type="term" value="P:response to stress"/>
    <property type="evidence" value="ECO:0007669"/>
    <property type="project" value="UniProtKB-ARBA"/>
</dbReference>
<dbReference type="InterPro" id="IPR011990">
    <property type="entry name" value="TPR-like_helical_dom_sf"/>
</dbReference>
<dbReference type="Pfam" id="PF14561">
    <property type="entry name" value="TPR_20"/>
    <property type="match status" value="1"/>
</dbReference>
<protein>
    <submittedName>
        <fullName evidence="2">Thioredoxin</fullName>
    </submittedName>
</protein>
<dbReference type="Gene3D" id="1.25.40.10">
    <property type="entry name" value="Tetratricopeptide repeat domain"/>
    <property type="match status" value="1"/>
</dbReference>
<reference evidence="2 3" key="1">
    <citation type="submission" date="2017-10" db="EMBL/GenBank/DDBJ databases">
        <title>Bifidobacterium genomics.</title>
        <authorList>
            <person name="Lugli G.A."/>
            <person name="Milani C."/>
            <person name="Mancabelli L."/>
        </authorList>
    </citation>
    <scope>NUCLEOTIDE SEQUENCE [LARGE SCALE GENOMIC DNA]</scope>
    <source>
        <strain evidence="2 3">1524B</strain>
    </source>
</reference>
<dbReference type="AlphaFoldDB" id="A0A2N3QI30"/>
<proteinExistence type="predicted"/>
<dbReference type="Gene3D" id="3.40.30.10">
    <property type="entry name" value="Glutaredoxin"/>
    <property type="match status" value="1"/>
</dbReference>
<sequence>MQSGGERFAAQKRGNMADKEFKPGISLAGAVDLTAFQHQVKAEPGQAGGAPAAGGYVIDVSETNFESVVQSSATFPIVMLMWVPTDDRLFPMAQALGDAVNSMNGQLQLARVDVAKNPAIAQAFGVQGAPALFALIGGRPMPILQGVPSNEELTQITSQVLPQLVQVAAQAGVTGTAPYIESSDGDASAQQTEPQVPAAHAEAHRLAQSGDYAGAAAAYEQVLEADPSDTLAQRERAKALLLARSANADVREVREAAAANPDDVQAQLAVADVDMIGGQIQDAFSRLLDFAGTHRADLEPVRQRLLEYFLIPEPSDERLAAARRRLATLMY</sequence>
<evidence type="ECO:0000313" key="2">
    <source>
        <dbReference type="EMBL" id="PKU90900.1"/>
    </source>
</evidence>
<organism evidence="2 3">
    <name type="scientific">Bifidobacterium pseudolongum subsp. globosum</name>
    <dbReference type="NCBI Taxonomy" id="1690"/>
    <lineage>
        <taxon>Bacteria</taxon>
        <taxon>Bacillati</taxon>
        <taxon>Actinomycetota</taxon>
        <taxon>Actinomycetes</taxon>
        <taxon>Bifidobacteriales</taxon>
        <taxon>Bifidobacteriaceae</taxon>
        <taxon>Bifidobacterium</taxon>
    </lineage>
</organism>
<dbReference type="Pfam" id="PF00085">
    <property type="entry name" value="Thioredoxin"/>
    <property type="match status" value="1"/>
</dbReference>